<sequence>MDKKLILQKLNGLLDYLLWSTEENSIDEIDISFSTQILYEISRLVVPDQKLLFLNQFIRFLYDKGID</sequence>
<keyword evidence="1" id="KW-1185">Reference proteome</keyword>
<protein>
    <submittedName>
        <fullName evidence="2">Uncharacterized protein</fullName>
    </submittedName>
</protein>
<evidence type="ECO:0000313" key="2">
    <source>
        <dbReference type="WBParaSite" id="ACRNAN_scaffold170.g17867.t1"/>
    </source>
</evidence>
<organism evidence="1 2">
    <name type="scientific">Acrobeloides nanus</name>
    <dbReference type="NCBI Taxonomy" id="290746"/>
    <lineage>
        <taxon>Eukaryota</taxon>
        <taxon>Metazoa</taxon>
        <taxon>Ecdysozoa</taxon>
        <taxon>Nematoda</taxon>
        <taxon>Chromadorea</taxon>
        <taxon>Rhabditida</taxon>
        <taxon>Tylenchina</taxon>
        <taxon>Cephalobomorpha</taxon>
        <taxon>Cephaloboidea</taxon>
        <taxon>Cephalobidae</taxon>
        <taxon>Acrobeloides</taxon>
    </lineage>
</organism>
<dbReference type="Proteomes" id="UP000887540">
    <property type="component" value="Unplaced"/>
</dbReference>
<dbReference type="AlphaFoldDB" id="A0A914D0F7"/>
<accession>A0A914D0F7</accession>
<name>A0A914D0F7_9BILA</name>
<reference evidence="2" key="1">
    <citation type="submission" date="2022-11" db="UniProtKB">
        <authorList>
            <consortium name="WormBaseParasite"/>
        </authorList>
    </citation>
    <scope>IDENTIFICATION</scope>
</reference>
<proteinExistence type="predicted"/>
<dbReference type="WBParaSite" id="ACRNAN_scaffold170.g17867.t1">
    <property type="protein sequence ID" value="ACRNAN_scaffold170.g17867.t1"/>
    <property type="gene ID" value="ACRNAN_scaffold170.g17867"/>
</dbReference>
<evidence type="ECO:0000313" key="1">
    <source>
        <dbReference type="Proteomes" id="UP000887540"/>
    </source>
</evidence>